<sequence length="24" mass="2819">MVILHGLDIQCLQLNNVFFKTNEE</sequence>
<dbReference type="AlphaFoldDB" id="A0A2P2J1A7"/>
<protein>
    <submittedName>
        <fullName evidence="1">Uncharacterized protein</fullName>
    </submittedName>
</protein>
<dbReference type="EMBL" id="GGEC01006775">
    <property type="protein sequence ID" value="MBW87258.1"/>
    <property type="molecule type" value="Transcribed_RNA"/>
</dbReference>
<organism evidence="1">
    <name type="scientific">Rhizophora mucronata</name>
    <name type="common">Asiatic mangrove</name>
    <dbReference type="NCBI Taxonomy" id="61149"/>
    <lineage>
        <taxon>Eukaryota</taxon>
        <taxon>Viridiplantae</taxon>
        <taxon>Streptophyta</taxon>
        <taxon>Embryophyta</taxon>
        <taxon>Tracheophyta</taxon>
        <taxon>Spermatophyta</taxon>
        <taxon>Magnoliopsida</taxon>
        <taxon>eudicotyledons</taxon>
        <taxon>Gunneridae</taxon>
        <taxon>Pentapetalae</taxon>
        <taxon>rosids</taxon>
        <taxon>fabids</taxon>
        <taxon>Malpighiales</taxon>
        <taxon>Rhizophoraceae</taxon>
        <taxon>Rhizophora</taxon>
    </lineage>
</organism>
<reference evidence="1" key="1">
    <citation type="submission" date="2018-02" db="EMBL/GenBank/DDBJ databases">
        <title>Rhizophora mucronata_Transcriptome.</title>
        <authorList>
            <person name="Meera S.P."/>
            <person name="Sreeshan A."/>
            <person name="Augustine A."/>
        </authorList>
    </citation>
    <scope>NUCLEOTIDE SEQUENCE</scope>
    <source>
        <tissue evidence="1">Leaf</tissue>
    </source>
</reference>
<proteinExistence type="predicted"/>
<accession>A0A2P2J1A7</accession>
<name>A0A2P2J1A7_RHIMU</name>
<evidence type="ECO:0000313" key="1">
    <source>
        <dbReference type="EMBL" id="MBW87258.1"/>
    </source>
</evidence>